<organism evidence="2 3">
    <name type="scientific">Bacillus benzoevorans</name>
    <dbReference type="NCBI Taxonomy" id="1456"/>
    <lineage>
        <taxon>Bacteria</taxon>
        <taxon>Bacillati</taxon>
        <taxon>Bacillota</taxon>
        <taxon>Bacilli</taxon>
        <taxon>Bacillales</taxon>
        <taxon>Bacillaceae</taxon>
        <taxon>Bacillus</taxon>
    </lineage>
</organism>
<comment type="caution">
    <text evidence="2">The sequence shown here is derived from an EMBL/GenBank/DDBJ whole genome shotgun (WGS) entry which is preliminary data.</text>
</comment>
<reference evidence="2 3" key="1">
    <citation type="submission" date="2020-08" db="EMBL/GenBank/DDBJ databases">
        <title>Genomic Encyclopedia of Type Strains, Phase IV (KMG-IV): sequencing the most valuable type-strain genomes for metagenomic binning, comparative biology and taxonomic classification.</title>
        <authorList>
            <person name="Goeker M."/>
        </authorList>
    </citation>
    <scope>NUCLEOTIDE SEQUENCE [LARGE SCALE GENOMIC DNA]</scope>
    <source>
        <strain evidence="2 3">DSM 5391</strain>
    </source>
</reference>
<keyword evidence="1" id="KW-1133">Transmembrane helix</keyword>
<protein>
    <submittedName>
        <fullName evidence="2">Uncharacterized protein</fullName>
    </submittedName>
</protein>
<keyword evidence="1" id="KW-0812">Transmembrane</keyword>
<dbReference type="Proteomes" id="UP000531594">
    <property type="component" value="Unassembled WGS sequence"/>
</dbReference>
<evidence type="ECO:0000313" key="3">
    <source>
        <dbReference type="Proteomes" id="UP000531594"/>
    </source>
</evidence>
<evidence type="ECO:0000313" key="2">
    <source>
        <dbReference type="EMBL" id="MBB6445214.1"/>
    </source>
</evidence>
<sequence>MECTIEKAIVVQTIAFIHFYGSWYYLLLPFNDE</sequence>
<keyword evidence="3" id="KW-1185">Reference proteome</keyword>
<keyword evidence="1" id="KW-0472">Membrane</keyword>
<proteinExistence type="predicted"/>
<dbReference type="EMBL" id="JACHGK010000005">
    <property type="protein sequence ID" value="MBB6445214.1"/>
    <property type="molecule type" value="Genomic_DNA"/>
</dbReference>
<name>A0A7X0LWC9_9BACI</name>
<feature type="transmembrane region" description="Helical" evidence="1">
    <location>
        <begin position="9"/>
        <end position="27"/>
    </location>
</feature>
<dbReference type="AlphaFoldDB" id="A0A7X0LWC9"/>
<gene>
    <name evidence="2" type="ORF">HNR53_001832</name>
</gene>
<evidence type="ECO:0000256" key="1">
    <source>
        <dbReference type="SAM" id="Phobius"/>
    </source>
</evidence>
<accession>A0A7X0LWC9</accession>